<evidence type="ECO:0008006" key="4">
    <source>
        <dbReference type="Google" id="ProtNLM"/>
    </source>
</evidence>
<evidence type="ECO:0000256" key="1">
    <source>
        <dbReference type="SAM" id="MobiDB-lite"/>
    </source>
</evidence>
<name>A0A1H5CXW1_9PSEU</name>
<reference evidence="3" key="1">
    <citation type="submission" date="2016-10" db="EMBL/GenBank/DDBJ databases">
        <authorList>
            <person name="Varghese N."/>
            <person name="Submissions S."/>
        </authorList>
    </citation>
    <scope>NUCLEOTIDE SEQUENCE [LARGE SCALE GENOMIC DNA]</scope>
    <source>
        <strain evidence="3">DSM 44544</strain>
    </source>
</reference>
<dbReference type="AlphaFoldDB" id="A0A1H5CXW1"/>
<dbReference type="EMBL" id="FNSO01000004">
    <property type="protein sequence ID" value="SED71482.1"/>
    <property type="molecule type" value="Genomic_DNA"/>
</dbReference>
<dbReference type="RefSeq" id="WP_091318487.1">
    <property type="nucleotide sequence ID" value="NZ_FNSO01000004.1"/>
</dbReference>
<protein>
    <recommendedName>
        <fullName evidence="4">Excreted virulence factor EspC, type VII ESX diderm</fullName>
    </recommendedName>
</protein>
<feature type="region of interest" description="Disordered" evidence="1">
    <location>
        <begin position="1"/>
        <end position="21"/>
    </location>
</feature>
<sequence length="160" mass="17172">MASGAQFGGPPPTPPAGDAGNNFLSNLLDVPLDAEGAKRVNEGAQQFKALAEGGGFTINEAGFEHYRKVCDTFIDGYNSIRRELQVLSLAARMGGSDYANQVANFNVKVAAGDPESLVPNLELLSDGFKKVREALEIARKNYRETEDAHSQTFAKLHGSE</sequence>
<evidence type="ECO:0000313" key="3">
    <source>
        <dbReference type="Proteomes" id="UP000199622"/>
    </source>
</evidence>
<gene>
    <name evidence="2" type="ORF">SAMN04489727_9042</name>
</gene>
<proteinExistence type="predicted"/>
<evidence type="ECO:0000313" key="2">
    <source>
        <dbReference type="EMBL" id="SED71482.1"/>
    </source>
</evidence>
<dbReference type="OrthoDB" id="3618928at2"/>
<keyword evidence="3" id="KW-1185">Reference proteome</keyword>
<accession>A0A1H5CXW1</accession>
<organism evidence="2 3">
    <name type="scientific">Amycolatopsis tolypomycina</name>
    <dbReference type="NCBI Taxonomy" id="208445"/>
    <lineage>
        <taxon>Bacteria</taxon>
        <taxon>Bacillati</taxon>
        <taxon>Actinomycetota</taxon>
        <taxon>Actinomycetes</taxon>
        <taxon>Pseudonocardiales</taxon>
        <taxon>Pseudonocardiaceae</taxon>
        <taxon>Amycolatopsis</taxon>
    </lineage>
</organism>
<dbReference type="Proteomes" id="UP000199622">
    <property type="component" value="Unassembled WGS sequence"/>
</dbReference>
<dbReference type="STRING" id="208445.SAMN04489727_9042"/>